<keyword evidence="5" id="KW-1185">Reference proteome</keyword>
<evidence type="ECO:0000256" key="2">
    <source>
        <dbReference type="ARBA" id="ARBA00023284"/>
    </source>
</evidence>
<dbReference type="Gene3D" id="3.40.30.10">
    <property type="entry name" value="Glutaredoxin"/>
    <property type="match status" value="1"/>
</dbReference>
<dbReference type="InterPro" id="IPR036249">
    <property type="entry name" value="Thioredoxin-like_sf"/>
</dbReference>
<accession>A0ABV6FV37</accession>
<dbReference type="InterPro" id="IPR013766">
    <property type="entry name" value="Thioredoxin_domain"/>
</dbReference>
<dbReference type="PROSITE" id="PS00194">
    <property type="entry name" value="THIOREDOXIN_1"/>
    <property type="match status" value="1"/>
</dbReference>
<dbReference type="InterPro" id="IPR051099">
    <property type="entry name" value="AGR/TXD"/>
</dbReference>
<sequence>MKGEKVVITLLVGAAFAALAFISKTSTESPVLEKWNKMEFYEGSWEEVLEAAKNQNKPIFIDIYATWCGPCKMMKLHTFSNKEVARFYNENFINLALDGEKGKGAELMERYNLGAFPSLLYLNEKGELITHTKGYHNPKQFTELGKAIRELQ</sequence>
<protein>
    <submittedName>
        <fullName evidence="4">Thioredoxin family protein</fullName>
    </submittedName>
</protein>
<gene>
    <name evidence="4" type="ORF">ACFFIP_13675</name>
</gene>
<dbReference type="Pfam" id="PF13899">
    <property type="entry name" value="Thioredoxin_7"/>
    <property type="match status" value="1"/>
</dbReference>
<name>A0ABV6FV37_9BACT</name>
<dbReference type="EMBL" id="JBHLWI010000037">
    <property type="protein sequence ID" value="MFC0263737.1"/>
    <property type="molecule type" value="Genomic_DNA"/>
</dbReference>
<dbReference type="PANTHER" id="PTHR15337">
    <property type="entry name" value="ANTERIOR GRADIENT PROTEIN-RELATED"/>
    <property type="match status" value="1"/>
</dbReference>
<dbReference type="PANTHER" id="PTHR15337:SF11">
    <property type="entry name" value="THIOREDOXIN DOMAIN-CONTAINING PROTEIN"/>
    <property type="match status" value="1"/>
</dbReference>
<reference evidence="4 5" key="1">
    <citation type="submission" date="2024-09" db="EMBL/GenBank/DDBJ databases">
        <authorList>
            <person name="Sun Q."/>
            <person name="Mori K."/>
        </authorList>
    </citation>
    <scope>NUCLEOTIDE SEQUENCE [LARGE SCALE GENOMIC DNA]</scope>
    <source>
        <strain evidence="4 5">CCM 7650</strain>
    </source>
</reference>
<keyword evidence="1" id="KW-0732">Signal</keyword>
<comment type="caution">
    <text evidence="4">The sequence shown here is derived from an EMBL/GenBank/DDBJ whole genome shotgun (WGS) entry which is preliminary data.</text>
</comment>
<keyword evidence="2" id="KW-0676">Redox-active center</keyword>
<dbReference type="RefSeq" id="WP_382388220.1">
    <property type="nucleotide sequence ID" value="NZ_JBHLWI010000037.1"/>
</dbReference>
<dbReference type="Proteomes" id="UP001589797">
    <property type="component" value="Unassembled WGS sequence"/>
</dbReference>
<organism evidence="4 5">
    <name type="scientific">Fontibacter flavus</name>
    <dbReference type="NCBI Taxonomy" id="654838"/>
    <lineage>
        <taxon>Bacteria</taxon>
        <taxon>Pseudomonadati</taxon>
        <taxon>Bacteroidota</taxon>
        <taxon>Cytophagia</taxon>
        <taxon>Cytophagales</taxon>
        <taxon>Cyclobacteriaceae</taxon>
        <taxon>Fontibacter</taxon>
    </lineage>
</organism>
<evidence type="ECO:0000313" key="5">
    <source>
        <dbReference type="Proteomes" id="UP001589797"/>
    </source>
</evidence>
<evidence type="ECO:0000313" key="4">
    <source>
        <dbReference type="EMBL" id="MFC0263737.1"/>
    </source>
</evidence>
<feature type="domain" description="Thioredoxin" evidence="3">
    <location>
        <begin position="10"/>
        <end position="152"/>
    </location>
</feature>
<proteinExistence type="predicted"/>
<dbReference type="InterPro" id="IPR017937">
    <property type="entry name" value="Thioredoxin_CS"/>
</dbReference>
<dbReference type="SUPFAM" id="SSF52833">
    <property type="entry name" value="Thioredoxin-like"/>
    <property type="match status" value="1"/>
</dbReference>
<evidence type="ECO:0000259" key="3">
    <source>
        <dbReference type="PROSITE" id="PS51352"/>
    </source>
</evidence>
<evidence type="ECO:0000256" key="1">
    <source>
        <dbReference type="ARBA" id="ARBA00022729"/>
    </source>
</evidence>
<dbReference type="PROSITE" id="PS51352">
    <property type="entry name" value="THIOREDOXIN_2"/>
    <property type="match status" value="1"/>
</dbReference>